<feature type="transmembrane region" description="Helical" evidence="8">
    <location>
        <begin position="21"/>
        <end position="44"/>
    </location>
</feature>
<dbReference type="Proteomes" id="UP000215383">
    <property type="component" value="Chromosome 1"/>
</dbReference>
<dbReference type="EMBL" id="LT906446">
    <property type="protein sequence ID" value="SNV02553.1"/>
    <property type="molecule type" value="Genomic_DNA"/>
</dbReference>
<evidence type="ECO:0000313" key="9">
    <source>
        <dbReference type="EMBL" id="SNV02553.1"/>
    </source>
</evidence>
<evidence type="ECO:0000313" key="10">
    <source>
        <dbReference type="Proteomes" id="UP000215383"/>
    </source>
</evidence>
<evidence type="ECO:0000256" key="4">
    <source>
        <dbReference type="ARBA" id="ARBA00022475"/>
    </source>
</evidence>
<feature type="transmembrane region" description="Helical" evidence="8">
    <location>
        <begin position="379"/>
        <end position="399"/>
    </location>
</feature>
<dbReference type="InterPro" id="IPR017588">
    <property type="entry name" value="UacT-like"/>
</dbReference>
<feature type="transmembrane region" description="Helical" evidence="8">
    <location>
        <begin position="103"/>
        <end position="123"/>
    </location>
</feature>
<dbReference type="PROSITE" id="PS01116">
    <property type="entry name" value="XANTH_URACIL_PERMASE"/>
    <property type="match status" value="1"/>
</dbReference>
<evidence type="ECO:0000256" key="6">
    <source>
        <dbReference type="ARBA" id="ARBA00022989"/>
    </source>
</evidence>
<evidence type="ECO:0000256" key="7">
    <source>
        <dbReference type="ARBA" id="ARBA00023136"/>
    </source>
</evidence>
<dbReference type="eggNOG" id="COG2233">
    <property type="taxonomic scope" value="Bacteria"/>
</dbReference>
<dbReference type="PANTHER" id="PTHR42810">
    <property type="entry name" value="PURINE PERMEASE C1399.01C-RELATED"/>
    <property type="match status" value="1"/>
</dbReference>
<dbReference type="NCBIfam" id="TIGR03173">
    <property type="entry name" value="pbuX"/>
    <property type="match status" value="1"/>
</dbReference>
<evidence type="ECO:0000256" key="2">
    <source>
        <dbReference type="ARBA" id="ARBA00008821"/>
    </source>
</evidence>
<keyword evidence="5 8" id="KW-0812">Transmembrane</keyword>
<dbReference type="NCBIfam" id="NF037981">
    <property type="entry name" value="NCS2_1"/>
    <property type="match status" value="1"/>
</dbReference>
<gene>
    <name evidence="9" type="primary">ygfU</name>
    <name evidence="9" type="ORF">SAMEA4364220_01628</name>
</gene>
<dbReference type="OrthoDB" id="9805749at2"/>
<dbReference type="PANTHER" id="PTHR42810:SF4">
    <property type="entry name" value="URIC ACID TRANSPORTER UACT"/>
    <property type="match status" value="1"/>
</dbReference>
<feature type="transmembrane region" description="Helical" evidence="8">
    <location>
        <begin position="130"/>
        <end position="155"/>
    </location>
</feature>
<protein>
    <submittedName>
        <fullName evidence="9">Putative purine permease ygfU</fullName>
    </submittedName>
</protein>
<dbReference type="NCBIfam" id="TIGR00801">
    <property type="entry name" value="ncs2"/>
    <property type="match status" value="1"/>
</dbReference>
<feature type="transmembrane region" description="Helical" evidence="8">
    <location>
        <begin position="50"/>
        <end position="67"/>
    </location>
</feature>
<keyword evidence="7 8" id="KW-0472">Membrane</keyword>
<feature type="transmembrane region" description="Helical" evidence="8">
    <location>
        <begin position="230"/>
        <end position="253"/>
    </location>
</feature>
<dbReference type="RefSeq" id="WP_027890410.1">
    <property type="nucleotide sequence ID" value="NZ_CALXYH010000022.1"/>
</dbReference>
<feature type="transmembrane region" description="Helical" evidence="8">
    <location>
        <begin position="346"/>
        <end position="367"/>
    </location>
</feature>
<comment type="subcellular location">
    <subcellularLocation>
        <location evidence="1">Cell membrane</location>
        <topology evidence="1">Multi-pass membrane protein</topology>
    </subcellularLocation>
</comment>
<reference evidence="9 10" key="1">
    <citation type="submission" date="2017-06" db="EMBL/GenBank/DDBJ databases">
        <authorList>
            <consortium name="Pathogen Informatics"/>
        </authorList>
    </citation>
    <scope>NUCLEOTIDE SEQUENCE [LARGE SCALE GENOMIC DNA]</scope>
    <source>
        <strain evidence="9 10">NCTC10570</strain>
    </source>
</reference>
<keyword evidence="6 8" id="KW-1133">Transmembrane helix</keyword>
<evidence type="ECO:0000256" key="3">
    <source>
        <dbReference type="ARBA" id="ARBA00022448"/>
    </source>
</evidence>
<feature type="transmembrane region" description="Helical" evidence="8">
    <location>
        <begin position="317"/>
        <end position="340"/>
    </location>
</feature>
<organism evidence="9 10">
    <name type="scientific">Megamonas hypermegale</name>
    <dbReference type="NCBI Taxonomy" id="158847"/>
    <lineage>
        <taxon>Bacteria</taxon>
        <taxon>Bacillati</taxon>
        <taxon>Bacillota</taxon>
        <taxon>Negativicutes</taxon>
        <taxon>Selenomonadales</taxon>
        <taxon>Selenomonadaceae</taxon>
        <taxon>Megamonas</taxon>
    </lineage>
</organism>
<dbReference type="AlphaFoldDB" id="A0A239U0Q4"/>
<evidence type="ECO:0000256" key="1">
    <source>
        <dbReference type="ARBA" id="ARBA00004651"/>
    </source>
</evidence>
<accession>A0A239U0Q4</accession>
<keyword evidence="4" id="KW-1003">Cell membrane</keyword>
<name>A0A239U0Q4_9FIRM</name>
<dbReference type="GO" id="GO:0042907">
    <property type="term" value="F:xanthine transmembrane transporter activity"/>
    <property type="evidence" value="ECO:0007669"/>
    <property type="project" value="TreeGrafter"/>
</dbReference>
<dbReference type="GO" id="GO:0005886">
    <property type="term" value="C:plasma membrane"/>
    <property type="evidence" value="ECO:0007669"/>
    <property type="project" value="UniProtKB-SubCell"/>
</dbReference>
<feature type="transmembrane region" description="Helical" evidence="8">
    <location>
        <begin position="405"/>
        <end position="428"/>
    </location>
</feature>
<dbReference type="InterPro" id="IPR006042">
    <property type="entry name" value="Xan_ur_permease"/>
</dbReference>
<keyword evidence="10" id="KW-1185">Reference proteome</keyword>
<sequence length="438" mass="46294">MNNSVHPVDERLPLGQTFLYGLQHVLAMYAGAVAVPLIVASAIGLSTEDLIYLINADLFTAGIATLIQTLGPCKMGSRLPLIQGVTFAAVSPMIMIGKADGLTAIYGAVIASGIFMFVASPFFSKLVRFFPPVVTGSVVTIIGLSLLPVAVRWAGGGNPAAEDFGSLPTLMLSTFVLLLVIIFYRFFKGFWKNISVLLALLIGTVVASFCGFTDFSAIGEADWIGLVTPLHFGIPTFDIPAIIVMILVILVVMTETTGDIIAIGAIVGRPADEKTITRGLRADGFSTMLGGFLNTFPYTAFAQNIGLITLTNVKSRFVVAGSGVILILLGLFPKMAAIIACIPAPVLGGAGIAMFGMVAANGIRVLSRVQYEGDNNFNLLIVGISLAMGLLSMAVPEIFKHFTGIWSIIFHSGITIGSLTAIILNAILNEARTIHIKK</sequence>
<evidence type="ECO:0000256" key="8">
    <source>
        <dbReference type="SAM" id="Phobius"/>
    </source>
</evidence>
<dbReference type="Pfam" id="PF00860">
    <property type="entry name" value="Xan_ur_permease"/>
    <property type="match status" value="1"/>
</dbReference>
<keyword evidence="3" id="KW-0813">Transport</keyword>
<feature type="transmembrane region" description="Helical" evidence="8">
    <location>
        <begin position="194"/>
        <end position="218"/>
    </location>
</feature>
<proteinExistence type="inferred from homology"/>
<dbReference type="InterPro" id="IPR006043">
    <property type="entry name" value="NCS2"/>
</dbReference>
<feature type="transmembrane region" description="Helical" evidence="8">
    <location>
        <begin position="167"/>
        <end position="187"/>
    </location>
</feature>
<evidence type="ECO:0000256" key="5">
    <source>
        <dbReference type="ARBA" id="ARBA00022692"/>
    </source>
</evidence>
<dbReference type="GeneID" id="78507623"/>
<comment type="similarity">
    <text evidence="2">Belongs to the nucleobase:cation symporter-2 (NCS2) (TC 2.A.40) family.</text>
</comment>